<comment type="catalytic activity">
    <reaction evidence="22">
        <text>1-(1Z-octadecenyl)-2-(5Z,8Z,11Z,14Z- eicosatetraenoyl)-sn-glycero-3-phosphoethanolamine + L-serine = 1-(1Z-octadecenyl)-2-(5Z,8Z,11Z,14Z-eicosatetraenoyl)-sn-glycero-3-phospho-L-serine + ethanolamine</text>
        <dbReference type="Rhea" id="RHEA:41604"/>
        <dbReference type="ChEBI" id="CHEBI:33384"/>
        <dbReference type="ChEBI" id="CHEBI:57603"/>
        <dbReference type="ChEBI" id="CHEBI:78342"/>
        <dbReference type="ChEBI" id="CHEBI:78343"/>
    </reaction>
    <physiologicalReaction direction="left-to-right" evidence="22">
        <dbReference type="Rhea" id="RHEA:41605"/>
    </physiologicalReaction>
</comment>
<keyword evidence="9 23" id="KW-1133">Transmembrane helix</keyword>
<evidence type="ECO:0000256" key="3">
    <source>
        <dbReference type="ARBA" id="ARBA00005189"/>
    </source>
</evidence>
<dbReference type="GO" id="GO:0006659">
    <property type="term" value="P:phosphatidylserine biosynthetic process"/>
    <property type="evidence" value="ECO:0007669"/>
    <property type="project" value="UniProtKB-UniRule"/>
</dbReference>
<dbReference type="EC" id="2.7.8.29" evidence="23"/>
<protein>
    <recommendedName>
        <fullName evidence="23">Phosphatidylserine synthase</fullName>
        <ecNumber evidence="23">2.7.8.29</ecNumber>
    </recommendedName>
    <alternativeName>
        <fullName evidence="23">Serine-exchange enzyme</fullName>
    </alternativeName>
</protein>
<feature type="transmembrane region" description="Helical" evidence="23">
    <location>
        <begin position="63"/>
        <end position="85"/>
    </location>
</feature>
<evidence type="ECO:0000313" key="25">
    <source>
        <dbReference type="EMBL" id="KAK3525778.1"/>
    </source>
</evidence>
<keyword evidence="7 23" id="KW-0812">Transmembrane</keyword>
<feature type="transmembrane region" description="Helical" evidence="23">
    <location>
        <begin position="351"/>
        <end position="368"/>
    </location>
</feature>
<dbReference type="Proteomes" id="UP001274896">
    <property type="component" value="Unassembled WGS sequence"/>
</dbReference>
<comment type="caution">
    <text evidence="25">The sequence shown here is derived from an EMBL/GenBank/DDBJ whole genome shotgun (WGS) entry which is preliminary data.</text>
</comment>
<feature type="transmembrane region" description="Helical" evidence="23">
    <location>
        <begin position="388"/>
        <end position="405"/>
    </location>
</feature>
<comment type="pathway">
    <text evidence="2 23">Phospholipid metabolism; phosphatidylserine biosynthesis.</text>
</comment>
<evidence type="ECO:0000256" key="13">
    <source>
        <dbReference type="ARBA" id="ARBA00023264"/>
    </source>
</evidence>
<comment type="catalytic activity">
    <reaction evidence="20">
        <text>1-(1Z-octadecenyl)-2-(4Z,7Z,10Z,13Z,16Z,19Z-docosahexaenoyl)-sn-glycero-3-phosphoethanolamine + L-serine = 1-(1Z-octadecenyl)-2-(4Z,7Z,10Z,13Z,16Z,19Z-docosahexaenoyl)-sn-glycero-3-phospho-L-serine + ethanolamine</text>
        <dbReference type="Rhea" id="RHEA:41496"/>
        <dbReference type="ChEBI" id="CHEBI:33384"/>
        <dbReference type="ChEBI" id="CHEBI:57603"/>
        <dbReference type="ChEBI" id="CHEBI:78263"/>
        <dbReference type="ChEBI" id="CHEBI:78264"/>
    </reaction>
    <physiologicalReaction direction="left-to-right" evidence="20">
        <dbReference type="Rhea" id="RHEA:41497"/>
    </physiologicalReaction>
</comment>
<feature type="region of interest" description="Disordered" evidence="24">
    <location>
        <begin position="1"/>
        <end position="41"/>
    </location>
</feature>
<evidence type="ECO:0000256" key="9">
    <source>
        <dbReference type="ARBA" id="ARBA00022989"/>
    </source>
</evidence>
<comment type="catalytic activity">
    <reaction evidence="16">
        <text>1-hexadecanoyl-2-(4Z,7Z,10Z,13Z,16Z,19Z-docosahexaenoyl)-sn-glycero-3-phosphoethanolamine + L-serine = 1-hexadecanoyl-2-(4Z,7Z,10Z,13Z,16Z,19Z-docosahexaenoyl)-sn-glycero-3-phosphoserine + ethanolamine</text>
        <dbReference type="Rhea" id="RHEA:41488"/>
        <dbReference type="ChEBI" id="CHEBI:33384"/>
        <dbReference type="ChEBI" id="CHEBI:57603"/>
        <dbReference type="ChEBI" id="CHEBI:78261"/>
        <dbReference type="ChEBI" id="CHEBI:78262"/>
    </reaction>
    <physiologicalReaction direction="left-to-right" evidence="16">
        <dbReference type="Rhea" id="RHEA:41489"/>
    </physiologicalReaction>
</comment>
<keyword evidence="13 23" id="KW-1208">Phospholipid metabolism</keyword>
<keyword evidence="11 23" id="KW-0472">Membrane</keyword>
<organism evidence="25 26">
    <name type="scientific">Hemibagrus guttatus</name>
    <dbReference type="NCBI Taxonomy" id="175788"/>
    <lineage>
        <taxon>Eukaryota</taxon>
        <taxon>Metazoa</taxon>
        <taxon>Chordata</taxon>
        <taxon>Craniata</taxon>
        <taxon>Vertebrata</taxon>
        <taxon>Euteleostomi</taxon>
        <taxon>Actinopterygii</taxon>
        <taxon>Neopterygii</taxon>
        <taxon>Teleostei</taxon>
        <taxon>Ostariophysi</taxon>
        <taxon>Siluriformes</taxon>
        <taxon>Bagridae</taxon>
        <taxon>Hemibagrus</taxon>
    </lineage>
</organism>
<comment type="subcellular location">
    <subcellularLocation>
        <location evidence="1 23">Endoplasmic reticulum membrane</location>
        <topology evidence="1 23">Multi-pass membrane protein</topology>
    </subcellularLocation>
</comment>
<keyword evidence="26" id="KW-1185">Reference proteome</keyword>
<dbReference type="GO" id="GO:0005789">
    <property type="term" value="C:endoplasmic reticulum membrane"/>
    <property type="evidence" value="ECO:0007669"/>
    <property type="project" value="UniProtKB-SubCell"/>
</dbReference>
<evidence type="ECO:0000256" key="22">
    <source>
        <dbReference type="ARBA" id="ARBA00036733"/>
    </source>
</evidence>
<name>A0AAE0UZF1_9TELE</name>
<evidence type="ECO:0000256" key="12">
    <source>
        <dbReference type="ARBA" id="ARBA00023209"/>
    </source>
</evidence>
<evidence type="ECO:0000256" key="20">
    <source>
        <dbReference type="ARBA" id="ARBA00036623"/>
    </source>
</evidence>
<sequence length="491" mass="56905">MAKPEPKKSSTLAFGGKPVAEEQVTNGPAEPPVTGAAYEPGVKAKPGKRSTECEVFDDGTNTFFWRAHTLTVLFILTCALVYVTLLEETPQDTAYNIKRGIVASILVFLCFGVTQAKDGPFSRPHPAYWRFWLCVSVVYELFLIFILFQTVQDGRLFMKYIDPKLGVPLPERDYGGNCLIYDPGNTTDPFHNIWTLVIRDWWMCMIISVMFEFLEYSLEHQLPNFSECWWDHWIMDVIVCNGLGIYCGMKALSWLSMKPYQWQGLWNIPTYKNVDVGVYKILNSFVCKGIWGKIKRIAFQFTPYSWVKFEWRPASNLRRWLAVLGIIFMFLLAELNTFYLKFVLWMPPEHYLVLLRLVFFVNVGGVAMREIYDFMDDPKFHKKLGQQAWIVAAITVTEFLIVVKYDPHTIMLPIPFFITQCWILGIVLILTWTLWRFFIRDITLRYKETRRRKQEGSAEHEGPPGNGSKTPVTSGRSKLNGNTDPLRHRKS</sequence>
<keyword evidence="5 23" id="KW-0444">Lipid biosynthesis</keyword>
<comment type="catalytic activity">
    <reaction evidence="14">
        <text>a 1,2-diacyl-sn-glycero-3-phosphoethanolamine + L-serine = a 1,2-diacyl-sn-glycero-3-phospho-L-serine + ethanolamine</text>
        <dbReference type="Rhea" id="RHEA:27606"/>
        <dbReference type="ChEBI" id="CHEBI:33384"/>
        <dbReference type="ChEBI" id="CHEBI:57262"/>
        <dbReference type="ChEBI" id="CHEBI:57603"/>
        <dbReference type="ChEBI" id="CHEBI:64612"/>
        <dbReference type="EC" id="2.7.8.29"/>
    </reaction>
    <physiologicalReaction direction="left-to-right" evidence="14">
        <dbReference type="Rhea" id="RHEA:27607"/>
    </physiologicalReaction>
</comment>
<feature type="region of interest" description="Disordered" evidence="24">
    <location>
        <begin position="450"/>
        <end position="491"/>
    </location>
</feature>
<comment type="similarity">
    <text evidence="4 23">Belongs to the phosphatidyl serine synthase family.</text>
</comment>
<dbReference type="InterPro" id="IPR004277">
    <property type="entry name" value="PSS"/>
</dbReference>
<evidence type="ECO:0000256" key="5">
    <source>
        <dbReference type="ARBA" id="ARBA00022516"/>
    </source>
</evidence>
<evidence type="ECO:0000256" key="14">
    <source>
        <dbReference type="ARBA" id="ARBA00023686"/>
    </source>
</evidence>
<feature type="transmembrane region" description="Helical" evidence="23">
    <location>
        <begin position="320"/>
        <end position="339"/>
    </location>
</feature>
<comment type="catalytic activity">
    <reaction evidence="19">
        <text>1-octadecanoyl-2-(4Z,7Z,10Z,13Z,16Z,19Z-docosahexaenoyl)-sn-glycero-3-phosphoethanolamine + L-serine = 1-octadecanoyl-2-(4Z,7Z,10Z,13Z,16Z,19Z-docosahexaenoyl)-sn-glycero-3-phosphoserine + ethanolamine</text>
        <dbReference type="Rhea" id="RHEA:41492"/>
        <dbReference type="ChEBI" id="CHEBI:33384"/>
        <dbReference type="ChEBI" id="CHEBI:57603"/>
        <dbReference type="ChEBI" id="CHEBI:78265"/>
        <dbReference type="ChEBI" id="CHEBI:78266"/>
    </reaction>
    <physiologicalReaction direction="left-to-right" evidence="19">
        <dbReference type="Rhea" id="RHEA:41493"/>
    </physiologicalReaction>
</comment>
<evidence type="ECO:0000256" key="11">
    <source>
        <dbReference type="ARBA" id="ARBA00023136"/>
    </source>
</evidence>
<dbReference type="AlphaFoldDB" id="A0AAE0UZF1"/>
<evidence type="ECO:0000256" key="19">
    <source>
        <dbReference type="ARBA" id="ARBA00036428"/>
    </source>
</evidence>
<dbReference type="GO" id="GO:0106245">
    <property type="term" value="F:L-serine-phosphatidylethanolamine phosphatidyltransferase activity"/>
    <property type="evidence" value="ECO:0007669"/>
    <property type="project" value="UniProtKB-UniRule"/>
</dbReference>
<evidence type="ECO:0000256" key="23">
    <source>
        <dbReference type="RuleBase" id="RU368094"/>
    </source>
</evidence>
<feature type="transmembrane region" description="Helical" evidence="23">
    <location>
        <begin position="417"/>
        <end position="438"/>
    </location>
</feature>
<comment type="catalytic activity">
    <reaction evidence="21">
        <text>1-octadecanoyl-2-(9Z-octadecenoyl)-sn-glycero-3-phosphoethanolamine + L-serine = 1-octadecanoyl-2-(9Z-octadecenoyl)-sn-glycero-3-phospho-L-serine + ethanolamine</text>
        <dbReference type="Rhea" id="RHEA:40795"/>
        <dbReference type="ChEBI" id="CHEBI:33384"/>
        <dbReference type="ChEBI" id="CHEBI:57603"/>
        <dbReference type="ChEBI" id="CHEBI:75038"/>
        <dbReference type="ChEBI" id="CHEBI:78260"/>
    </reaction>
    <physiologicalReaction direction="left-to-right" evidence="21">
        <dbReference type="Rhea" id="RHEA:40796"/>
    </physiologicalReaction>
</comment>
<keyword evidence="6 23" id="KW-0808">Transferase</keyword>
<evidence type="ECO:0000256" key="6">
    <source>
        <dbReference type="ARBA" id="ARBA00022679"/>
    </source>
</evidence>
<evidence type="ECO:0000256" key="2">
    <source>
        <dbReference type="ARBA" id="ARBA00004916"/>
    </source>
</evidence>
<evidence type="ECO:0000256" key="10">
    <source>
        <dbReference type="ARBA" id="ARBA00023098"/>
    </source>
</evidence>
<comment type="catalytic activity">
    <reaction evidence="15">
        <text>1-hexadecanoyl-2-(9Z-octadecenoyl)-sn-glycero-3-phosphoethanolamine + L-serine = 1-hexadecanoyl-2-(9Z-octadecenoyl)-sn-glycero-3-phospho-L-serine + ethanolamine</text>
        <dbReference type="Rhea" id="RHEA:41484"/>
        <dbReference type="ChEBI" id="CHEBI:33384"/>
        <dbReference type="ChEBI" id="CHEBI:57603"/>
        <dbReference type="ChEBI" id="CHEBI:73007"/>
        <dbReference type="ChEBI" id="CHEBI:75029"/>
    </reaction>
    <physiologicalReaction direction="left-to-right" evidence="15">
        <dbReference type="Rhea" id="RHEA:41485"/>
    </physiologicalReaction>
</comment>
<accession>A0AAE0UZF1</accession>
<gene>
    <name evidence="25" type="ORF">QTP70_007538</name>
</gene>
<evidence type="ECO:0000256" key="18">
    <source>
        <dbReference type="ARBA" id="ARBA00035955"/>
    </source>
</evidence>
<dbReference type="PANTHER" id="PTHR15362:SF7">
    <property type="entry name" value="PHOSPHATIDYLSERINE SYNTHASE 2"/>
    <property type="match status" value="1"/>
</dbReference>
<comment type="catalytic activity">
    <reaction evidence="17">
        <text>1-(1Z-octadecenyl)-2-(9Z-octadecenoyl)-sn-glycero-3-phosphoethanolamine + L-serine = 1-(1Z-octadecenyl)-2-(9Z-octadecenoyl)-sn-glycero-3-phospho-L-serine + ethanolamine</text>
        <dbReference type="Rhea" id="RHEA:41600"/>
        <dbReference type="ChEBI" id="CHEBI:33384"/>
        <dbReference type="ChEBI" id="CHEBI:57603"/>
        <dbReference type="ChEBI" id="CHEBI:78340"/>
        <dbReference type="ChEBI" id="CHEBI:78341"/>
    </reaction>
    <physiologicalReaction direction="left-to-right" evidence="17">
        <dbReference type="Rhea" id="RHEA:41601"/>
    </physiologicalReaction>
</comment>
<evidence type="ECO:0000256" key="21">
    <source>
        <dbReference type="ARBA" id="ARBA00036644"/>
    </source>
</evidence>
<evidence type="ECO:0000256" key="16">
    <source>
        <dbReference type="ARBA" id="ARBA00035833"/>
    </source>
</evidence>
<reference evidence="25" key="1">
    <citation type="submission" date="2023-06" db="EMBL/GenBank/DDBJ databases">
        <title>Male Hemibagrus guttatus genome.</title>
        <authorList>
            <person name="Bian C."/>
        </authorList>
    </citation>
    <scope>NUCLEOTIDE SEQUENCE</scope>
    <source>
        <strain evidence="25">Male_cb2023</strain>
        <tissue evidence="25">Muscle</tissue>
    </source>
</reference>
<comment type="pathway">
    <text evidence="3">Lipid metabolism.</text>
</comment>
<evidence type="ECO:0000256" key="17">
    <source>
        <dbReference type="ARBA" id="ARBA00035875"/>
    </source>
</evidence>
<dbReference type="PANTHER" id="PTHR15362">
    <property type="entry name" value="PHOSPHATIDYLINOSITOL SYNTHASE"/>
    <property type="match status" value="1"/>
</dbReference>
<evidence type="ECO:0000256" key="15">
    <source>
        <dbReference type="ARBA" id="ARBA00035767"/>
    </source>
</evidence>
<evidence type="ECO:0000256" key="1">
    <source>
        <dbReference type="ARBA" id="ARBA00004477"/>
    </source>
</evidence>
<dbReference type="EMBL" id="JAUCMX010000013">
    <property type="protein sequence ID" value="KAK3525778.1"/>
    <property type="molecule type" value="Genomic_DNA"/>
</dbReference>
<evidence type="ECO:0000256" key="8">
    <source>
        <dbReference type="ARBA" id="ARBA00022824"/>
    </source>
</evidence>
<dbReference type="Pfam" id="PF03034">
    <property type="entry name" value="PSS"/>
    <property type="match status" value="1"/>
</dbReference>
<feature type="transmembrane region" description="Helical" evidence="23">
    <location>
        <begin position="97"/>
        <end position="116"/>
    </location>
</feature>
<evidence type="ECO:0000256" key="24">
    <source>
        <dbReference type="SAM" id="MobiDB-lite"/>
    </source>
</evidence>
<keyword evidence="8 23" id="KW-0256">Endoplasmic reticulum</keyword>
<keyword evidence="10 23" id="KW-0443">Lipid metabolism</keyword>
<comment type="catalytic activity">
    <reaction evidence="18">
        <text>1-octadecanoyl-2-(5Z,8Z,11Z,14Z)-eicosatetraenoyl-sn-glycero-3-phosphoethanolamine + L-serine = 1-octadecanoyl-2-(5Z,8Z,11Z,14Z)-eicosatetraenoyl-sn-glycero-3-phosphoserine + ethanolamine</text>
        <dbReference type="Rhea" id="RHEA:41500"/>
        <dbReference type="ChEBI" id="CHEBI:33384"/>
        <dbReference type="ChEBI" id="CHEBI:57603"/>
        <dbReference type="ChEBI" id="CHEBI:78268"/>
        <dbReference type="ChEBI" id="CHEBI:78269"/>
    </reaction>
    <physiologicalReaction direction="left-to-right" evidence="18">
        <dbReference type="Rhea" id="RHEA:41501"/>
    </physiologicalReaction>
</comment>
<evidence type="ECO:0000256" key="7">
    <source>
        <dbReference type="ARBA" id="ARBA00022692"/>
    </source>
</evidence>
<keyword evidence="12 23" id="KW-0594">Phospholipid biosynthesis</keyword>
<evidence type="ECO:0000313" key="26">
    <source>
        <dbReference type="Proteomes" id="UP001274896"/>
    </source>
</evidence>
<comment type="function">
    <text evidence="23">Catalyzes a base-exchange reaction in which the polar head group of phosphatidylethanolamine (PE) is replaced by L-serine.</text>
</comment>
<feature type="transmembrane region" description="Helical" evidence="23">
    <location>
        <begin position="128"/>
        <end position="148"/>
    </location>
</feature>
<evidence type="ECO:0000256" key="4">
    <source>
        <dbReference type="ARBA" id="ARBA00008671"/>
    </source>
</evidence>
<proteinExistence type="inferred from homology"/>
<feature type="compositionally biased region" description="Polar residues" evidence="24">
    <location>
        <begin position="467"/>
        <end position="483"/>
    </location>
</feature>